<dbReference type="InterPro" id="IPR014937">
    <property type="entry name" value="DUF1810"/>
</dbReference>
<reference evidence="2" key="1">
    <citation type="submission" date="2016-03" db="EMBL/GenBank/DDBJ databases">
        <authorList>
            <person name="Ploux O."/>
        </authorList>
    </citation>
    <scope>NUCLEOTIDE SEQUENCE [LARGE SCALE GENOMIC DNA]</scope>
    <source>
        <strain evidence="2">UK7</strain>
    </source>
</reference>
<sequence length="146" mass="16493">MGFADHFNLSRFVAAQRLQYPIALSQMRQGAKRTHWIWYIFPQLIGLSGSGNGRTYAISSLAEAQAYLNHPLLRARLVEITQVVLDSGTGNIRTLMGSDIDVTKMHASMTLFMRADPEKRVFDFQAVLDKYYRGATHTASDRILDL</sequence>
<accession>A0A1E1L068</accession>
<keyword evidence="2" id="KW-1185">Reference proteome</keyword>
<protein>
    <recommendedName>
        <fullName evidence="3">Calpastatin</fullName>
    </recommendedName>
</protein>
<dbReference type="InterPro" id="IPR036287">
    <property type="entry name" value="Rv1873-like_sf"/>
</dbReference>
<proteinExistence type="predicted"/>
<dbReference type="EMBL" id="FJUW01000030">
    <property type="protein sequence ID" value="CZT03902.1"/>
    <property type="molecule type" value="Genomic_DNA"/>
</dbReference>
<dbReference type="InParanoid" id="A0A1E1L068"/>
<dbReference type="SUPFAM" id="SSF140736">
    <property type="entry name" value="Rv1873-like"/>
    <property type="match status" value="1"/>
</dbReference>
<comment type="caution">
    <text evidence="1">The sequence shown here is derived from an EMBL/GenBank/DDBJ whole genome shotgun (WGS) entry which is preliminary data.</text>
</comment>
<dbReference type="AlphaFoldDB" id="A0A1E1L068"/>
<gene>
    <name evidence="1" type="ORF">RCO7_11114</name>
</gene>
<dbReference type="Proteomes" id="UP000178129">
    <property type="component" value="Unassembled WGS sequence"/>
</dbReference>
<name>A0A1E1L068_9HELO</name>
<evidence type="ECO:0000313" key="1">
    <source>
        <dbReference type="EMBL" id="CZT03902.1"/>
    </source>
</evidence>
<organism evidence="1 2">
    <name type="scientific">Rhynchosporium graminicola</name>
    <dbReference type="NCBI Taxonomy" id="2792576"/>
    <lineage>
        <taxon>Eukaryota</taxon>
        <taxon>Fungi</taxon>
        <taxon>Dikarya</taxon>
        <taxon>Ascomycota</taxon>
        <taxon>Pezizomycotina</taxon>
        <taxon>Leotiomycetes</taxon>
        <taxon>Helotiales</taxon>
        <taxon>Ploettnerulaceae</taxon>
        <taxon>Rhynchosporium</taxon>
    </lineage>
</organism>
<evidence type="ECO:0000313" key="2">
    <source>
        <dbReference type="Proteomes" id="UP000178129"/>
    </source>
</evidence>
<dbReference type="Gene3D" id="1.25.40.380">
    <property type="entry name" value="Protein of unknown function DUF1810"/>
    <property type="match status" value="1"/>
</dbReference>
<dbReference type="Pfam" id="PF08837">
    <property type="entry name" value="DUF1810"/>
    <property type="match status" value="1"/>
</dbReference>
<evidence type="ECO:0008006" key="3">
    <source>
        <dbReference type="Google" id="ProtNLM"/>
    </source>
</evidence>